<evidence type="ECO:0000259" key="2">
    <source>
        <dbReference type="Pfam" id="PF03795"/>
    </source>
</evidence>
<dbReference type="Pfam" id="PF03795">
    <property type="entry name" value="YCII"/>
    <property type="match status" value="1"/>
</dbReference>
<dbReference type="InterPro" id="IPR011008">
    <property type="entry name" value="Dimeric_a/b-barrel"/>
</dbReference>
<dbReference type="PANTHER" id="PTHR35174:SF1">
    <property type="entry name" value="BLL0086 PROTEIN"/>
    <property type="match status" value="1"/>
</dbReference>
<accession>A0A370L4N7</accession>
<evidence type="ECO:0000256" key="1">
    <source>
        <dbReference type="ARBA" id="ARBA00007689"/>
    </source>
</evidence>
<sequence length="118" mass="12756">MRFMMMVKTGNTAPPTPALMEAMGKLIEREFTAGRLIDTGGLLPKPMGFEVRLSGGKVEVIDGPFTEAKEVIGGYAIFELAGRDEALASALEFMNLHKELAGDWEGVCEVRPMEAHGA</sequence>
<comment type="caution">
    <text evidence="3">The sequence shown here is derived from an EMBL/GenBank/DDBJ whole genome shotgun (WGS) entry which is preliminary data.</text>
</comment>
<organism evidence="3 4">
    <name type="scientific">Bosea caraganae</name>
    <dbReference type="NCBI Taxonomy" id="2763117"/>
    <lineage>
        <taxon>Bacteria</taxon>
        <taxon>Pseudomonadati</taxon>
        <taxon>Pseudomonadota</taxon>
        <taxon>Alphaproteobacteria</taxon>
        <taxon>Hyphomicrobiales</taxon>
        <taxon>Boseaceae</taxon>
        <taxon>Bosea</taxon>
    </lineage>
</organism>
<dbReference type="PANTHER" id="PTHR35174">
    <property type="entry name" value="BLL7171 PROTEIN-RELATED"/>
    <property type="match status" value="1"/>
</dbReference>
<reference evidence="4" key="1">
    <citation type="submission" date="2018-07" db="EMBL/GenBank/DDBJ databases">
        <authorList>
            <person name="Safronova V.I."/>
            <person name="Chirak E.R."/>
            <person name="Sazanova A.L."/>
        </authorList>
    </citation>
    <scope>NUCLEOTIDE SEQUENCE [LARGE SCALE GENOMIC DNA]</scope>
    <source>
        <strain evidence="4">RCAM04685</strain>
    </source>
</reference>
<dbReference type="EMBL" id="QQTP01000007">
    <property type="protein sequence ID" value="RDJ24062.1"/>
    <property type="molecule type" value="Genomic_DNA"/>
</dbReference>
<name>A0A370L4N7_9HYPH</name>
<dbReference type="InterPro" id="IPR005545">
    <property type="entry name" value="YCII"/>
</dbReference>
<dbReference type="Gene3D" id="3.30.70.1060">
    <property type="entry name" value="Dimeric alpha+beta barrel"/>
    <property type="match status" value="1"/>
</dbReference>
<proteinExistence type="inferred from homology"/>
<dbReference type="OrthoDB" id="9807535at2"/>
<evidence type="ECO:0000313" key="4">
    <source>
        <dbReference type="Proteomes" id="UP000255207"/>
    </source>
</evidence>
<protein>
    <recommendedName>
        <fullName evidence="2">YCII-related domain-containing protein</fullName>
    </recommendedName>
</protein>
<dbReference type="SUPFAM" id="SSF54909">
    <property type="entry name" value="Dimeric alpha+beta barrel"/>
    <property type="match status" value="1"/>
</dbReference>
<feature type="domain" description="YCII-related" evidence="2">
    <location>
        <begin position="1"/>
        <end position="90"/>
    </location>
</feature>
<comment type="similarity">
    <text evidence="1">Belongs to the YciI family.</text>
</comment>
<evidence type="ECO:0000313" key="3">
    <source>
        <dbReference type="EMBL" id="RDJ24062.1"/>
    </source>
</evidence>
<dbReference type="Proteomes" id="UP000255207">
    <property type="component" value="Unassembled WGS sequence"/>
</dbReference>
<keyword evidence="4" id="KW-1185">Reference proteome</keyword>
<dbReference type="AlphaFoldDB" id="A0A370L4N7"/>
<gene>
    <name evidence="3" type="ORF">DWE98_14160</name>
</gene>
<dbReference type="RefSeq" id="WP_114829924.1">
    <property type="nucleotide sequence ID" value="NZ_QQTO01000007.1"/>
</dbReference>